<dbReference type="PANTHER" id="PTHR40394:SF2">
    <property type="entry name" value="QUINOL:CYTOCHROME C OXIDOREDUCTASE MEMBRANE PROTEIN"/>
    <property type="match status" value="1"/>
</dbReference>
<dbReference type="InterPro" id="IPR009056">
    <property type="entry name" value="Cyt_c-like_dom"/>
</dbReference>
<protein>
    <submittedName>
        <fullName evidence="6">Quinol:cytochrome C oxidoreductase</fullName>
    </submittedName>
</protein>
<dbReference type="KEGG" id="paru:CYR75_12760"/>
<accession>A0A2K9MHB8</accession>
<name>A0A2K9MHB8_9RHOB</name>
<keyword evidence="1 4" id="KW-0349">Heme</keyword>
<proteinExistence type="predicted"/>
<dbReference type="InterPro" id="IPR036909">
    <property type="entry name" value="Cyt_c-like_dom_sf"/>
</dbReference>
<evidence type="ECO:0000313" key="7">
    <source>
        <dbReference type="Proteomes" id="UP000234882"/>
    </source>
</evidence>
<dbReference type="Pfam" id="PF13442">
    <property type="entry name" value="Cytochrome_CBB3"/>
    <property type="match status" value="1"/>
</dbReference>
<dbReference type="PANTHER" id="PTHR40394">
    <property type="entry name" value="LIPOPROTEIN-RELATED"/>
    <property type="match status" value="1"/>
</dbReference>
<dbReference type="SUPFAM" id="SSF46626">
    <property type="entry name" value="Cytochrome c"/>
    <property type="match status" value="1"/>
</dbReference>
<gene>
    <name evidence="6" type="ORF">CYR75_12760</name>
</gene>
<dbReference type="AlphaFoldDB" id="A0A2K9MHB8"/>
<reference evidence="7" key="1">
    <citation type="submission" date="2017-12" db="EMBL/GenBank/DDBJ databases">
        <title>Genomic analysis of Paracoccus sp. CBA4604.</title>
        <authorList>
            <person name="Roh S.W."/>
            <person name="Kim J.Y."/>
            <person name="Kim J.S."/>
        </authorList>
    </citation>
    <scope>NUCLEOTIDE SEQUENCE [LARGE SCALE GENOMIC DNA]</scope>
    <source>
        <strain evidence="7">CBA4604</strain>
    </source>
</reference>
<dbReference type="Gene3D" id="1.10.760.10">
    <property type="entry name" value="Cytochrome c-like domain"/>
    <property type="match status" value="1"/>
</dbReference>
<dbReference type="GO" id="GO:0020037">
    <property type="term" value="F:heme binding"/>
    <property type="evidence" value="ECO:0007669"/>
    <property type="project" value="InterPro"/>
</dbReference>
<dbReference type="RefSeq" id="WP_101500383.1">
    <property type="nucleotide sequence ID" value="NZ_CP025583.1"/>
</dbReference>
<evidence type="ECO:0000256" key="1">
    <source>
        <dbReference type="ARBA" id="ARBA00022617"/>
    </source>
</evidence>
<keyword evidence="7" id="KW-1185">Reference proteome</keyword>
<evidence type="ECO:0000313" key="6">
    <source>
        <dbReference type="EMBL" id="AUM75038.1"/>
    </source>
</evidence>
<evidence type="ECO:0000256" key="2">
    <source>
        <dbReference type="ARBA" id="ARBA00022723"/>
    </source>
</evidence>
<evidence type="ECO:0000256" key="3">
    <source>
        <dbReference type="ARBA" id="ARBA00023004"/>
    </source>
</evidence>
<organism evidence="6 7">
    <name type="scientific">Paracoccus jeotgali</name>
    <dbReference type="NCBI Taxonomy" id="2065379"/>
    <lineage>
        <taxon>Bacteria</taxon>
        <taxon>Pseudomonadati</taxon>
        <taxon>Pseudomonadota</taxon>
        <taxon>Alphaproteobacteria</taxon>
        <taxon>Rhodobacterales</taxon>
        <taxon>Paracoccaceae</taxon>
        <taxon>Paracoccus</taxon>
    </lineage>
</organism>
<keyword evidence="2 4" id="KW-0479">Metal-binding</keyword>
<dbReference type="PROSITE" id="PS51007">
    <property type="entry name" value="CYTC"/>
    <property type="match status" value="1"/>
</dbReference>
<dbReference type="GO" id="GO:0009055">
    <property type="term" value="F:electron transfer activity"/>
    <property type="evidence" value="ECO:0007669"/>
    <property type="project" value="InterPro"/>
</dbReference>
<feature type="domain" description="Cytochrome c" evidence="5">
    <location>
        <begin position="67"/>
        <end position="152"/>
    </location>
</feature>
<keyword evidence="3 4" id="KW-0408">Iron</keyword>
<dbReference type="GO" id="GO:0046872">
    <property type="term" value="F:metal ion binding"/>
    <property type="evidence" value="ECO:0007669"/>
    <property type="project" value="UniProtKB-KW"/>
</dbReference>
<evidence type="ECO:0000259" key="5">
    <source>
        <dbReference type="PROSITE" id="PS51007"/>
    </source>
</evidence>
<dbReference type="EMBL" id="CP025583">
    <property type="protein sequence ID" value="AUM75038.1"/>
    <property type="molecule type" value="Genomic_DNA"/>
</dbReference>
<sequence>MRRAVLILMLLAGCKQDMAQMPRLDPVSSALGFPHDAAALLPPEGTVARHADLSPVPDALPDQIPLAMLERGRERYDVFCAPCHSPTGDGDGMIVRRGFPPPPSYHDPGLIRAPDRHFYDVITNGYGVMFSYASRVPPADRWAIIAYIRALQLSQRTPVALADAGLAEGEE</sequence>
<evidence type="ECO:0000256" key="4">
    <source>
        <dbReference type="PROSITE-ProRule" id="PRU00433"/>
    </source>
</evidence>
<dbReference type="OrthoDB" id="9811281at2"/>
<dbReference type="Proteomes" id="UP000234882">
    <property type="component" value="Chromosome"/>
</dbReference>